<dbReference type="HAMAP" id="MF_00528">
    <property type="entry name" value="Maf"/>
    <property type="match status" value="1"/>
</dbReference>
<sequence>MTKIILASKSLERREILKRLGIPFKTLITDIDEEKYKMNITNPLRLVKELAKAKALHAKKIQVKKRLDAIIIAADTIIEFNGEIIGKANEEDEAFEILNKLSGNVHNLITGIVVTETNNPKLIIDSDTTMVEFNEISKNDILRYVKTKEWIGRAGAYSIEDKASLFIKKIIGSPSNVVGLPMEKLFKILKNEFGVNLLQLAKRFK</sequence>
<proteinExistence type="inferred from homology"/>
<dbReference type="Gene3D" id="3.90.950.10">
    <property type="match status" value="1"/>
</dbReference>
<evidence type="ECO:0000313" key="3">
    <source>
        <dbReference type="EMBL" id="KKN05096.1"/>
    </source>
</evidence>
<comment type="caution">
    <text evidence="3">The sequence shown here is derived from an EMBL/GenBank/DDBJ whole genome shotgun (WGS) entry which is preliminary data.</text>
</comment>
<accession>A0A0F9PVL5</accession>
<dbReference type="PANTHER" id="PTHR43213:SF5">
    <property type="entry name" value="BIFUNCTIONAL DTTP_UTP PYROPHOSPHATASE_METHYLTRANSFERASE PROTEIN-RELATED"/>
    <property type="match status" value="1"/>
</dbReference>
<reference evidence="3" key="1">
    <citation type="journal article" date="2015" name="Nature">
        <title>Complex archaea that bridge the gap between prokaryotes and eukaryotes.</title>
        <authorList>
            <person name="Spang A."/>
            <person name="Saw J.H."/>
            <person name="Jorgensen S.L."/>
            <person name="Zaremba-Niedzwiedzka K."/>
            <person name="Martijn J."/>
            <person name="Lind A.E."/>
            <person name="van Eijk R."/>
            <person name="Schleper C."/>
            <person name="Guy L."/>
            <person name="Ettema T.J."/>
        </authorList>
    </citation>
    <scope>NUCLEOTIDE SEQUENCE</scope>
</reference>
<protein>
    <recommendedName>
        <fullName evidence="4">Septum formation protein Maf</fullName>
    </recommendedName>
</protein>
<organism evidence="3">
    <name type="scientific">marine sediment metagenome</name>
    <dbReference type="NCBI Taxonomy" id="412755"/>
    <lineage>
        <taxon>unclassified sequences</taxon>
        <taxon>metagenomes</taxon>
        <taxon>ecological metagenomes</taxon>
    </lineage>
</organism>
<keyword evidence="2" id="KW-0378">Hydrolase</keyword>
<gene>
    <name evidence="3" type="ORF">LCGC14_1090760</name>
</gene>
<dbReference type="PANTHER" id="PTHR43213">
    <property type="entry name" value="BIFUNCTIONAL DTTP/UTP PYROPHOSPHATASE/METHYLTRANSFERASE PROTEIN-RELATED"/>
    <property type="match status" value="1"/>
</dbReference>
<dbReference type="InterPro" id="IPR029001">
    <property type="entry name" value="ITPase-like_fam"/>
</dbReference>
<dbReference type="Pfam" id="PF02545">
    <property type="entry name" value="Maf"/>
    <property type="match status" value="1"/>
</dbReference>
<evidence type="ECO:0008006" key="4">
    <source>
        <dbReference type="Google" id="ProtNLM"/>
    </source>
</evidence>
<comment type="cofactor">
    <cofactor evidence="1">
        <name>a divalent metal cation</name>
        <dbReference type="ChEBI" id="CHEBI:60240"/>
    </cofactor>
</comment>
<dbReference type="PIRSF" id="PIRSF006305">
    <property type="entry name" value="Maf"/>
    <property type="match status" value="1"/>
</dbReference>
<name>A0A0F9PVL5_9ZZZZ</name>
<evidence type="ECO:0000256" key="2">
    <source>
        <dbReference type="ARBA" id="ARBA00022801"/>
    </source>
</evidence>
<dbReference type="NCBIfam" id="TIGR00172">
    <property type="entry name" value="maf"/>
    <property type="match status" value="1"/>
</dbReference>
<dbReference type="SUPFAM" id="SSF52972">
    <property type="entry name" value="ITPase-like"/>
    <property type="match status" value="1"/>
</dbReference>
<dbReference type="EMBL" id="LAZR01004842">
    <property type="protein sequence ID" value="KKN05096.1"/>
    <property type="molecule type" value="Genomic_DNA"/>
</dbReference>
<evidence type="ECO:0000256" key="1">
    <source>
        <dbReference type="ARBA" id="ARBA00001968"/>
    </source>
</evidence>
<dbReference type="GO" id="GO:0047429">
    <property type="term" value="F:nucleoside triphosphate diphosphatase activity"/>
    <property type="evidence" value="ECO:0007669"/>
    <property type="project" value="InterPro"/>
</dbReference>
<dbReference type="InterPro" id="IPR003697">
    <property type="entry name" value="Maf-like"/>
</dbReference>
<dbReference type="AlphaFoldDB" id="A0A0F9PVL5"/>